<dbReference type="InterPro" id="IPR002156">
    <property type="entry name" value="RNaseH_domain"/>
</dbReference>
<dbReference type="EMBL" id="JBBNAG010000007">
    <property type="protein sequence ID" value="KAK9118160.1"/>
    <property type="molecule type" value="Genomic_DNA"/>
</dbReference>
<dbReference type="PANTHER" id="PTHR34023:SF4">
    <property type="entry name" value="RNASE H TYPE-1 DOMAIN-CONTAINING PROTEIN"/>
    <property type="match status" value="1"/>
</dbReference>
<keyword evidence="3" id="KW-1185">Reference proteome</keyword>
<dbReference type="GO" id="GO:0004523">
    <property type="term" value="F:RNA-DNA hybrid ribonuclease activity"/>
    <property type="evidence" value="ECO:0007669"/>
    <property type="project" value="InterPro"/>
</dbReference>
<dbReference type="Proteomes" id="UP001419268">
    <property type="component" value="Unassembled WGS sequence"/>
</dbReference>
<gene>
    <name evidence="2" type="ORF">Scep_016253</name>
</gene>
<sequence>MATVHGDQLVLDIKHLLSQDRDTLTHHTYRENNACADHMAKEALEMEEDFREIDSPPFNILMLLKHDLLGYC</sequence>
<dbReference type="AlphaFoldDB" id="A0AAP0IMU0"/>
<proteinExistence type="predicted"/>
<evidence type="ECO:0000313" key="2">
    <source>
        <dbReference type="EMBL" id="KAK9118160.1"/>
    </source>
</evidence>
<name>A0AAP0IMU0_9MAGN</name>
<accession>A0AAP0IMU0</accession>
<dbReference type="Pfam" id="PF13456">
    <property type="entry name" value="RVT_3"/>
    <property type="match status" value="1"/>
</dbReference>
<protein>
    <recommendedName>
        <fullName evidence="1">RNase H type-1 domain-containing protein</fullName>
    </recommendedName>
</protein>
<organism evidence="2 3">
    <name type="scientific">Stephania cephalantha</name>
    <dbReference type="NCBI Taxonomy" id="152367"/>
    <lineage>
        <taxon>Eukaryota</taxon>
        <taxon>Viridiplantae</taxon>
        <taxon>Streptophyta</taxon>
        <taxon>Embryophyta</taxon>
        <taxon>Tracheophyta</taxon>
        <taxon>Spermatophyta</taxon>
        <taxon>Magnoliopsida</taxon>
        <taxon>Ranunculales</taxon>
        <taxon>Menispermaceae</taxon>
        <taxon>Menispermoideae</taxon>
        <taxon>Cissampelideae</taxon>
        <taxon>Stephania</taxon>
    </lineage>
</organism>
<evidence type="ECO:0000313" key="3">
    <source>
        <dbReference type="Proteomes" id="UP001419268"/>
    </source>
</evidence>
<comment type="caution">
    <text evidence="2">The sequence shown here is derived from an EMBL/GenBank/DDBJ whole genome shotgun (WGS) entry which is preliminary data.</text>
</comment>
<feature type="domain" description="RNase H type-1" evidence="1">
    <location>
        <begin position="7"/>
        <end position="43"/>
    </location>
</feature>
<dbReference type="GO" id="GO:0003676">
    <property type="term" value="F:nucleic acid binding"/>
    <property type="evidence" value="ECO:0007669"/>
    <property type="project" value="InterPro"/>
</dbReference>
<dbReference type="PANTHER" id="PTHR34023">
    <property type="entry name" value="RNASE H DOMAIN-CONTAINING PROTEIN"/>
    <property type="match status" value="1"/>
</dbReference>
<reference evidence="2 3" key="1">
    <citation type="submission" date="2024-01" db="EMBL/GenBank/DDBJ databases">
        <title>Genome assemblies of Stephania.</title>
        <authorList>
            <person name="Yang L."/>
        </authorList>
    </citation>
    <scope>NUCLEOTIDE SEQUENCE [LARGE SCALE GENOMIC DNA]</scope>
    <source>
        <strain evidence="2">JXDWG</strain>
        <tissue evidence="2">Leaf</tissue>
    </source>
</reference>
<evidence type="ECO:0000259" key="1">
    <source>
        <dbReference type="Pfam" id="PF13456"/>
    </source>
</evidence>